<reference evidence="2" key="2">
    <citation type="submission" date="2023-04" db="EMBL/GenBank/DDBJ databases">
        <authorList>
            <person name="Bruccoleri R.E."/>
            <person name="Oakeley E.J."/>
            <person name="Faust A.-M."/>
            <person name="Dessus-Babus S."/>
            <person name="Altorfer M."/>
            <person name="Burckhardt D."/>
            <person name="Oertli M."/>
            <person name="Naumann U."/>
            <person name="Petersen F."/>
            <person name="Wong J."/>
        </authorList>
    </citation>
    <scope>NUCLEOTIDE SEQUENCE</scope>
    <source>
        <strain evidence="2">GSM-AAB239-AS_SAM_17_03QT</strain>
        <tissue evidence="2">Leaf</tissue>
    </source>
</reference>
<sequence>MGCVSSKIITKSASFRDDWSRSSFRRRGDETTVSKKGGSQFVALLCTANTVAGSLVEEGSLEHTSSYSTDTKDVDTEGRDERSSTVDAVTPKQSQVEEINCELDKVVEPENKSSTAESHEKGSRRKAMARDLAALKVPSFEFSRAGSLKDWLVLEVPSSSSGSYVTPKFGSFAAHAQDGDNVAAFDPELVWQLEQAMENFAVEEDCILEKIVEGREPGLLV</sequence>
<dbReference type="AlphaFoldDB" id="A0AAX6GUD7"/>
<feature type="region of interest" description="Disordered" evidence="1">
    <location>
        <begin position="61"/>
        <end position="91"/>
    </location>
</feature>
<organism evidence="2 3">
    <name type="scientific">Iris pallida</name>
    <name type="common">Sweet iris</name>
    <dbReference type="NCBI Taxonomy" id="29817"/>
    <lineage>
        <taxon>Eukaryota</taxon>
        <taxon>Viridiplantae</taxon>
        <taxon>Streptophyta</taxon>
        <taxon>Embryophyta</taxon>
        <taxon>Tracheophyta</taxon>
        <taxon>Spermatophyta</taxon>
        <taxon>Magnoliopsida</taxon>
        <taxon>Liliopsida</taxon>
        <taxon>Asparagales</taxon>
        <taxon>Iridaceae</taxon>
        <taxon>Iridoideae</taxon>
        <taxon>Irideae</taxon>
        <taxon>Iris</taxon>
    </lineage>
</organism>
<protein>
    <submittedName>
        <fullName evidence="2">Uncharacterized protein</fullName>
    </submittedName>
</protein>
<gene>
    <name evidence="2" type="ORF">M6B38_346510</name>
</gene>
<reference evidence="2" key="1">
    <citation type="journal article" date="2023" name="GigaByte">
        <title>Genome assembly of the bearded iris, Iris pallida Lam.</title>
        <authorList>
            <person name="Bruccoleri R.E."/>
            <person name="Oakeley E.J."/>
            <person name="Faust A.M.E."/>
            <person name="Altorfer M."/>
            <person name="Dessus-Babus S."/>
            <person name="Burckhardt D."/>
            <person name="Oertli M."/>
            <person name="Naumann U."/>
            <person name="Petersen F."/>
            <person name="Wong J."/>
        </authorList>
    </citation>
    <scope>NUCLEOTIDE SEQUENCE</scope>
    <source>
        <strain evidence="2">GSM-AAB239-AS_SAM_17_03QT</strain>
    </source>
</reference>
<keyword evidence="3" id="KW-1185">Reference proteome</keyword>
<proteinExistence type="predicted"/>
<evidence type="ECO:0000313" key="2">
    <source>
        <dbReference type="EMBL" id="KAJ6832349.1"/>
    </source>
</evidence>
<comment type="caution">
    <text evidence="2">The sequence shown here is derived from an EMBL/GenBank/DDBJ whole genome shotgun (WGS) entry which is preliminary data.</text>
</comment>
<name>A0AAX6GUD7_IRIPA</name>
<dbReference type="EMBL" id="JANAVB010016194">
    <property type="protein sequence ID" value="KAJ6832349.1"/>
    <property type="molecule type" value="Genomic_DNA"/>
</dbReference>
<evidence type="ECO:0000256" key="1">
    <source>
        <dbReference type="SAM" id="MobiDB-lite"/>
    </source>
</evidence>
<feature type="compositionally biased region" description="Basic and acidic residues" evidence="1">
    <location>
        <begin position="70"/>
        <end position="84"/>
    </location>
</feature>
<evidence type="ECO:0000313" key="3">
    <source>
        <dbReference type="Proteomes" id="UP001140949"/>
    </source>
</evidence>
<accession>A0AAX6GUD7</accession>
<dbReference type="Proteomes" id="UP001140949">
    <property type="component" value="Unassembled WGS sequence"/>
</dbReference>